<dbReference type="Pfam" id="PF07521">
    <property type="entry name" value="RMMBL"/>
    <property type="match status" value="1"/>
</dbReference>
<protein>
    <submittedName>
        <fullName evidence="8">Ribonuclease J</fullName>
    </submittedName>
</protein>
<dbReference type="InterPro" id="IPR055132">
    <property type="entry name" value="RNase_J_b_CASP"/>
</dbReference>
<sequence length="558" mass="60761">MTESSETERREDVVFVPLGGTGEIGMNMNLYGYGLPGNRDWIMVDAGVMFGDEREPGIDVILPDTRFIEQHKKRLKGLVLTHGHEDHIGAVAYLWPRLRCPVFATPFTAELVRGKLLEAGLEDQVELNILPLNSQITLGPFDIDLIGLTHSIAEPCALAIRTPVGNLLHTGDWKIDPAPQIGKVTDVEKLKAFGEEGIEAIICDSTNVLSPGTSGSESLVAESLAETVKHCKGRVVITTFASNVARLSAIGKAASKNDRHITMLGRGMFRIFNAAQKTGYLKDFPSLVDEQEAGYLPPDKTLIVCTGSQGETRAALSRLAAGQNSHLVLEPGDTVIFSSKMIPGNETSVMELQNRLAAIGVEVLTGSDGLLHVSGHPNRDELIEMYGWAKPKAAVPVHGEFRHLLAHEKLAKDLQVPQPICVRNGDMVRLAPGNAEVVDRVYSGRLHLDGDVFMPADECPSRERRKLSFNGFIAVSLALDKASRLAGTPGVVLMGLPDDDGLGISLEDWVFDALERVIPENGKITPKRAEQEISKQVRSEMRRRCGKKPEVAVTFITV</sequence>
<evidence type="ECO:0000256" key="3">
    <source>
        <dbReference type="ARBA" id="ARBA00022801"/>
    </source>
</evidence>
<evidence type="ECO:0000256" key="6">
    <source>
        <dbReference type="ARBA" id="ARBA00022884"/>
    </source>
</evidence>
<dbReference type="InterPro" id="IPR011108">
    <property type="entry name" value="RMMBL"/>
</dbReference>
<dbReference type="InterPro" id="IPR001279">
    <property type="entry name" value="Metallo-B-lactamas"/>
</dbReference>
<reference evidence="8 9" key="1">
    <citation type="journal article" date="2018" name="Microbiome">
        <title>Fine metagenomic profile of the Mediterranean stratified and mixed water columns revealed by assembly and recruitment.</title>
        <authorList>
            <person name="Haro-Moreno J.M."/>
            <person name="Lopez-Perez M."/>
            <person name="De La Torre J.R."/>
            <person name="Picazo A."/>
            <person name="Camacho A."/>
            <person name="Rodriguez-Valera F."/>
        </authorList>
    </citation>
    <scope>NUCLEOTIDE SEQUENCE [LARGE SCALE GENOMIC DNA]</scope>
    <source>
        <strain evidence="8">MED-G50</strain>
    </source>
</reference>
<gene>
    <name evidence="8" type="ORF">DBW64_05875</name>
</gene>
<dbReference type="Gene3D" id="3.40.50.10710">
    <property type="entry name" value="Metallo-hydrolase/oxidoreductase"/>
    <property type="match status" value="1"/>
</dbReference>
<evidence type="ECO:0000256" key="4">
    <source>
        <dbReference type="ARBA" id="ARBA00022833"/>
    </source>
</evidence>
<evidence type="ECO:0000256" key="5">
    <source>
        <dbReference type="ARBA" id="ARBA00022839"/>
    </source>
</evidence>
<dbReference type="PANTHER" id="PTHR43694:SF1">
    <property type="entry name" value="RIBONUCLEASE J"/>
    <property type="match status" value="1"/>
</dbReference>
<dbReference type="GO" id="GO:0003723">
    <property type="term" value="F:RNA binding"/>
    <property type="evidence" value="ECO:0007669"/>
    <property type="project" value="UniProtKB-KW"/>
</dbReference>
<dbReference type="GO" id="GO:0004527">
    <property type="term" value="F:exonuclease activity"/>
    <property type="evidence" value="ECO:0007669"/>
    <property type="project" value="UniProtKB-KW"/>
</dbReference>
<evidence type="ECO:0000313" key="8">
    <source>
        <dbReference type="EMBL" id="RCL83155.1"/>
    </source>
</evidence>
<dbReference type="CDD" id="cd07714">
    <property type="entry name" value="RNaseJ_MBL-fold"/>
    <property type="match status" value="1"/>
</dbReference>
<name>A0A368EI10_9PROT</name>
<dbReference type="InterPro" id="IPR041636">
    <property type="entry name" value="RNase_J_C"/>
</dbReference>
<keyword evidence="2" id="KW-0479">Metal-binding</keyword>
<dbReference type="InterPro" id="IPR036866">
    <property type="entry name" value="RibonucZ/Hydroxyglut_hydro"/>
</dbReference>
<evidence type="ECO:0000313" key="9">
    <source>
        <dbReference type="Proteomes" id="UP000252289"/>
    </source>
</evidence>
<accession>A0A368EI10</accession>
<comment type="caution">
    <text evidence="8">The sequence shown here is derived from an EMBL/GenBank/DDBJ whole genome shotgun (WGS) entry which is preliminary data.</text>
</comment>
<dbReference type="Pfam" id="PF22505">
    <property type="entry name" value="RNase_J_b_CASP"/>
    <property type="match status" value="1"/>
</dbReference>
<dbReference type="EMBL" id="QOQK01000036">
    <property type="protein sequence ID" value="RCL83155.1"/>
    <property type="molecule type" value="Genomic_DNA"/>
</dbReference>
<dbReference type="Gene3D" id="3.60.15.10">
    <property type="entry name" value="Ribonuclease Z/Hydroxyacylglutathione hydrolase-like"/>
    <property type="match status" value="1"/>
</dbReference>
<dbReference type="PANTHER" id="PTHR43694">
    <property type="entry name" value="RIBONUCLEASE J"/>
    <property type="match status" value="1"/>
</dbReference>
<dbReference type="InterPro" id="IPR042173">
    <property type="entry name" value="RNase_J_2"/>
</dbReference>
<keyword evidence="6" id="KW-0694">RNA-binding</keyword>
<evidence type="ECO:0000259" key="7">
    <source>
        <dbReference type="SMART" id="SM00849"/>
    </source>
</evidence>
<dbReference type="GO" id="GO:0046872">
    <property type="term" value="F:metal ion binding"/>
    <property type="evidence" value="ECO:0007669"/>
    <property type="project" value="UniProtKB-KW"/>
</dbReference>
<evidence type="ECO:0000256" key="2">
    <source>
        <dbReference type="ARBA" id="ARBA00022723"/>
    </source>
</evidence>
<dbReference type="SUPFAM" id="SSF56281">
    <property type="entry name" value="Metallo-hydrolase/oxidoreductase"/>
    <property type="match status" value="1"/>
</dbReference>
<dbReference type="Pfam" id="PF17770">
    <property type="entry name" value="RNase_J_C"/>
    <property type="match status" value="1"/>
</dbReference>
<keyword evidence="5" id="KW-0269">Exonuclease</keyword>
<keyword evidence="1" id="KW-0540">Nuclease</keyword>
<organism evidence="8 9">
    <name type="scientific">PS1 clade bacterium</name>
    <dbReference type="NCBI Taxonomy" id="2175152"/>
    <lineage>
        <taxon>Bacteria</taxon>
        <taxon>Pseudomonadati</taxon>
        <taxon>Pseudomonadota</taxon>
        <taxon>Alphaproteobacteria</taxon>
        <taxon>PS1 clade</taxon>
    </lineage>
</organism>
<dbReference type="AlphaFoldDB" id="A0A368EI10"/>
<dbReference type="Pfam" id="PF00753">
    <property type="entry name" value="Lactamase_B"/>
    <property type="match status" value="1"/>
</dbReference>
<keyword evidence="4" id="KW-0862">Zinc</keyword>
<proteinExistence type="predicted"/>
<dbReference type="Gene3D" id="3.10.20.580">
    <property type="match status" value="1"/>
</dbReference>
<evidence type="ECO:0000256" key="1">
    <source>
        <dbReference type="ARBA" id="ARBA00022722"/>
    </source>
</evidence>
<feature type="domain" description="Metallo-beta-lactamase" evidence="7">
    <location>
        <begin position="25"/>
        <end position="224"/>
    </location>
</feature>
<keyword evidence="3" id="KW-0378">Hydrolase</keyword>
<dbReference type="SMART" id="SM00849">
    <property type="entry name" value="Lactamase_B"/>
    <property type="match status" value="1"/>
</dbReference>
<dbReference type="Proteomes" id="UP000252289">
    <property type="component" value="Unassembled WGS sequence"/>
</dbReference>